<dbReference type="AlphaFoldDB" id="A0A9W6KXA8"/>
<dbReference type="SFLD" id="SFLDG01129">
    <property type="entry name" value="C1.5:_HAD__Beta-PGM__Phosphata"/>
    <property type="match status" value="1"/>
</dbReference>
<proteinExistence type="predicted"/>
<dbReference type="InterPro" id="IPR006439">
    <property type="entry name" value="HAD-SF_hydro_IA"/>
</dbReference>
<evidence type="ECO:0000313" key="2">
    <source>
        <dbReference type="Proteomes" id="UP001143480"/>
    </source>
</evidence>
<dbReference type="PANTHER" id="PTHR46649">
    <property type="match status" value="1"/>
</dbReference>
<accession>A0A9W6KXA8</accession>
<reference evidence="1" key="2">
    <citation type="submission" date="2023-01" db="EMBL/GenBank/DDBJ databases">
        <authorList>
            <person name="Sun Q."/>
            <person name="Evtushenko L."/>
        </authorList>
    </citation>
    <scope>NUCLEOTIDE SEQUENCE</scope>
    <source>
        <strain evidence="1">VKM Ac-1321</strain>
    </source>
</reference>
<reference evidence="1" key="1">
    <citation type="journal article" date="2014" name="Int. J. Syst. Evol. Microbiol.">
        <title>Complete genome sequence of Corynebacterium casei LMG S-19264T (=DSM 44701T), isolated from a smear-ripened cheese.</title>
        <authorList>
            <consortium name="US DOE Joint Genome Institute (JGI-PGF)"/>
            <person name="Walter F."/>
            <person name="Albersmeier A."/>
            <person name="Kalinowski J."/>
            <person name="Ruckert C."/>
        </authorList>
    </citation>
    <scope>NUCLEOTIDE SEQUENCE</scope>
    <source>
        <strain evidence="1">VKM Ac-1321</strain>
    </source>
</reference>
<dbReference type="PANTHER" id="PTHR46649:SF4">
    <property type="entry name" value="HALOACID DEHALOGENASE-LIKE HYDROLASE (HAD) SUPERFAMILY PROTEIN"/>
    <property type="match status" value="1"/>
</dbReference>
<dbReference type="NCBIfam" id="TIGR01549">
    <property type="entry name" value="HAD-SF-IA-v1"/>
    <property type="match status" value="1"/>
</dbReference>
<dbReference type="Pfam" id="PF00702">
    <property type="entry name" value="Hydrolase"/>
    <property type="match status" value="1"/>
</dbReference>
<keyword evidence="2" id="KW-1185">Reference proteome</keyword>
<dbReference type="SUPFAM" id="SSF56784">
    <property type="entry name" value="HAD-like"/>
    <property type="match status" value="1"/>
</dbReference>
<gene>
    <name evidence="1" type="ORF">GCM10017581_101500</name>
</gene>
<dbReference type="SFLD" id="SFLDS00003">
    <property type="entry name" value="Haloacid_Dehalogenase"/>
    <property type="match status" value="1"/>
</dbReference>
<dbReference type="NCBIfam" id="TIGR01509">
    <property type="entry name" value="HAD-SF-IA-v3"/>
    <property type="match status" value="1"/>
</dbReference>
<sequence length="260" mass="27736">MVSAEPVPAGARPPTHTLFDSATTYRITPAESAAPPPPVQAVLFDFVNTLFQMIEAPDWLRLVAADTGRSGALDDPARAAAVVADLATAYQRPDVLAAQVGRDRSMTAHRDAMLAWFAAVPFLHGHEAAAHARMIDAGSWRPYPDTAPVLRALRERGIRVGVVSDIAWDIRVFAGRHGLDGLIDAWALSFEAGREKPDPELFRKACADLGADPRATLMVGDNPARDGGAAAAGLRCYILPAEHRTGDRGLGPVLDLVGPR</sequence>
<dbReference type="InterPro" id="IPR036412">
    <property type="entry name" value="HAD-like_sf"/>
</dbReference>
<dbReference type="GO" id="GO:0016787">
    <property type="term" value="F:hydrolase activity"/>
    <property type="evidence" value="ECO:0007669"/>
    <property type="project" value="UniProtKB-KW"/>
</dbReference>
<organism evidence="1 2">
    <name type="scientific">Dactylosporangium matsuzakiense</name>
    <dbReference type="NCBI Taxonomy" id="53360"/>
    <lineage>
        <taxon>Bacteria</taxon>
        <taxon>Bacillati</taxon>
        <taxon>Actinomycetota</taxon>
        <taxon>Actinomycetes</taxon>
        <taxon>Micromonosporales</taxon>
        <taxon>Micromonosporaceae</taxon>
        <taxon>Dactylosporangium</taxon>
    </lineage>
</organism>
<name>A0A9W6KXA8_9ACTN</name>
<dbReference type="InterPro" id="IPR023214">
    <property type="entry name" value="HAD_sf"/>
</dbReference>
<evidence type="ECO:0000313" key="1">
    <source>
        <dbReference type="EMBL" id="GLL08389.1"/>
    </source>
</evidence>
<comment type="caution">
    <text evidence="1">The sequence shown here is derived from an EMBL/GenBank/DDBJ whole genome shotgun (WGS) entry which is preliminary data.</text>
</comment>
<keyword evidence="1" id="KW-0378">Hydrolase</keyword>
<protein>
    <submittedName>
        <fullName evidence="1">Hydrolase</fullName>
    </submittedName>
</protein>
<dbReference type="EMBL" id="BSFP01000143">
    <property type="protein sequence ID" value="GLL08389.1"/>
    <property type="molecule type" value="Genomic_DNA"/>
</dbReference>
<dbReference type="Gene3D" id="3.40.50.1000">
    <property type="entry name" value="HAD superfamily/HAD-like"/>
    <property type="match status" value="1"/>
</dbReference>
<dbReference type="Proteomes" id="UP001143480">
    <property type="component" value="Unassembled WGS sequence"/>
</dbReference>